<dbReference type="HOGENOM" id="CLU_029375_6_3_9"/>
<proteinExistence type="predicted"/>
<evidence type="ECO:0000259" key="2">
    <source>
        <dbReference type="Pfam" id="PF00326"/>
    </source>
</evidence>
<dbReference type="MEROPS" id="S09.B04"/>
<dbReference type="KEGG" id="cce:Ccel_3228"/>
<feature type="domain" description="Peptidase S9 prolyl oligopeptidase catalytic" evidence="2">
    <location>
        <begin position="120"/>
        <end position="319"/>
    </location>
</feature>
<feature type="transmembrane region" description="Helical" evidence="1">
    <location>
        <begin position="7"/>
        <end position="27"/>
    </location>
</feature>
<evidence type="ECO:0000313" key="3">
    <source>
        <dbReference type="EMBL" id="ACL77518.1"/>
    </source>
</evidence>
<organism evidence="3 4">
    <name type="scientific">Ruminiclostridium cellulolyticum (strain ATCC 35319 / DSM 5812 / JCM 6584 / H10)</name>
    <name type="common">Clostridium cellulolyticum</name>
    <dbReference type="NCBI Taxonomy" id="394503"/>
    <lineage>
        <taxon>Bacteria</taxon>
        <taxon>Bacillati</taxon>
        <taxon>Bacillota</taxon>
        <taxon>Clostridia</taxon>
        <taxon>Eubacteriales</taxon>
        <taxon>Oscillospiraceae</taxon>
        <taxon>Ruminiclostridium</taxon>
    </lineage>
</organism>
<dbReference type="STRING" id="394503.Ccel_3228"/>
<dbReference type="Gene3D" id="3.40.50.1820">
    <property type="entry name" value="alpha/beta hydrolase"/>
    <property type="match status" value="1"/>
</dbReference>
<protein>
    <recommendedName>
        <fullName evidence="2">Peptidase S9 prolyl oligopeptidase catalytic domain-containing protein</fullName>
    </recommendedName>
</protein>
<keyword evidence="4" id="KW-1185">Reference proteome</keyword>
<dbReference type="Proteomes" id="UP000001349">
    <property type="component" value="Chromosome"/>
</dbReference>
<dbReference type="AlphaFoldDB" id="B8I0W2"/>
<dbReference type="GO" id="GO:0008236">
    <property type="term" value="F:serine-type peptidase activity"/>
    <property type="evidence" value="ECO:0007669"/>
    <property type="project" value="InterPro"/>
</dbReference>
<dbReference type="OrthoDB" id="9776685at2"/>
<dbReference type="eggNOG" id="COG1073">
    <property type="taxonomic scope" value="Bacteria"/>
</dbReference>
<dbReference type="InterPro" id="IPR001375">
    <property type="entry name" value="Peptidase_S9_cat"/>
</dbReference>
<accession>B8I0W2</accession>
<sequence precursor="true">MKNSIKVCVVLILIAFIAVMVAGFYFYDISVASSKKTLLVQDMLLKKSVIVNTEVELNEDSSDDADWLSGQPYETVDIVSHDGLKLKGYYLEAQSPTAKTSILAHGYSSQGLWMGLYAKLYYTLGYNVLMPDSRGHGNSEGNYVGFGWADRKDYLNWIDYVIRKTGPDSQIVLHGVSMGGATVLMTGGESLPSNVKAIVSDCAYTSVKDELSYQLSRMYNLPYFPLLNATSLITKIKAGYTFGEASALKQVKKSKTPTLFIHGGNDEFVPTGMVNKLFEASNSEKELYIVPGAGHGAALTADPEEYASKVKDFTEKYINK</sequence>
<dbReference type="EMBL" id="CP001348">
    <property type="protein sequence ID" value="ACL77518.1"/>
    <property type="molecule type" value="Genomic_DNA"/>
</dbReference>
<dbReference type="GO" id="GO:0006508">
    <property type="term" value="P:proteolysis"/>
    <property type="evidence" value="ECO:0007669"/>
    <property type="project" value="InterPro"/>
</dbReference>
<dbReference type="InterPro" id="IPR029058">
    <property type="entry name" value="AB_hydrolase_fold"/>
</dbReference>
<dbReference type="PANTHER" id="PTHR43358">
    <property type="entry name" value="ALPHA/BETA-HYDROLASE"/>
    <property type="match status" value="1"/>
</dbReference>
<dbReference type="Pfam" id="PF00326">
    <property type="entry name" value="Peptidase_S9"/>
    <property type="match status" value="1"/>
</dbReference>
<reference evidence="3 4" key="1">
    <citation type="submission" date="2009-01" db="EMBL/GenBank/DDBJ databases">
        <title>Complete sequence of Clostridium cellulolyticum H10.</title>
        <authorList>
            <consortium name="US DOE Joint Genome Institute"/>
            <person name="Lucas S."/>
            <person name="Copeland A."/>
            <person name="Lapidus A."/>
            <person name="Glavina del Rio T."/>
            <person name="Dalin E."/>
            <person name="Tice H."/>
            <person name="Bruce D."/>
            <person name="Goodwin L."/>
            <person name="Pitluck S."/>
            <person name="Chertkov O."/>
            <person name="Saunders E."/>
            <person name="Brettin T."/>
            <person name="Detter J.C."/>
            <person name="Han C."/>
            <person name="Larimer F."/>
            <person name="Land M."/>
            <person name="Hauser L."/>
            <person name="Kyrpides N."/>
            <person name="Ivanova N."/>
            <person name="Zhou J."/>
            <person name="Richardson P."/>
        </authorList>
    </citation>
    <scope>NUCLEOTIDE SEQUENCE [LARGE SCALE GENOMIC DNA]</scope>
    <source>
        <strain evidence="4">ATCC 35319 / DSM 5812 / JCM 6584 / H10</strain>
    </source>
</reference>
<dbReference type="PANTHER" id="PTHR43358:SF4">
    <property type="entry name" value="ALPHA_BETA HYDROLASE FOLD-1 DOMAIN-CONTAINING PROTEIN"/>
    <property type="match status" value="1"/>
</dbReference>
<dbReference type="SUPFAM" id="SSF53474">
    <property type="entry name" value="alpha/beta-Hydrolases"/>
    <property type="match status" value="1"/>
</dbReference>
<dbReference type="RefSeq" id="WP_015926576.1">
    <property type="nucleotide sequence ID" value="NC_011898.1"/>
</dbReference>
<evidence type="ECO:0000256" key="1">
    <source>
        <dbReference type="SAM" id="Phobius"/>
    </source>
</evidence>
<name>B8I0W2_RUMCH</name>
<dbReference type="InterPro" id="IPR052920">
    <property type="entry name" value="DNA-binding_regulatory"/>
</dbReference>
<keyword evidence="1" id="KW-0812">Transmembrane</keyword>
<gene>
    <name evidence="3" type="ordered locus">Ccel_3228</name>
</gene>
<evidence type="ECO:0000313" key="4">
    <source>
        <dbReference type="Proteomes" id="UP000001349"/>
    </source>
</evidence>
<keyword evidence="1" id="KW-0472">Membrane</keyword>
<keyword evidence="1" id="KW-1133">Transmembrane helix</keyword>